<reference evidence="1" key="1">
    <citation type="submission" date="2022-07" db="EMBL/GenBank/DDBJ databases">
        <title>Phylogenomic reconstructions and comparative analyses of Kickxellomycotina fungi.</title>
        <authorList>
            <person name="Reynolds N.K."/>
            <person name="Stajich J.E."/>
            <person name="Barry K."/>
            <person name="Grigoriev I.V."/>
            <person name="Crous P."/>
            <person name="Smith M.E."/>
        </authorList>
    </citation>
    <scope>NUCLEOTIDE SEQUENCE</scope>
    <source>
        <strain evidence="1">CBS 190363</strain>
    </source>
</reference>
<gene>
    <name evidence="1" type="ORF">IWW38_000331</name>
</gene>
<evidence type="ECO:0000313" key="2">
    <source>
        <dbReference type="Proteomes" id="UP001139981"/>
    </source>
</evidence>
<keyword evidence="2" id="KW-1185">Reference proteome</keyword>
<organism evidence="1 2">
    <name type="scientific">Coemansia aciculifera</name>
    <dbReference type="NCBI Taxonomy" id="417176"/>
    <lineage>
        <taxon>Eukaryota</taxon>
        <taxon>Fungi</taxon>
        <taxon>Fungi incertae sedis</taxon>
        <taxon>Zoopagomycota</taxon>
        <taxon>Kickxellomycotina</taxon>
        <taxon>Kickxellomycetes</taxon>
        <taxon>Kickxellales</taxon>
        <taxon>Kickxellaceae</taxon>
        <taxon>Coemansia</taxon>
    </lineage>
</organism>
<evidence type="ECO:0000313" key="1">
    <source>
        <dbReference type="EMBL" id="KAJ2900658.1"/>
    </source>
</evidence>
<protein>
    <submittedName>
        <fullName evidence="1">Uncharacterized protein</fullName>
    </submittedName>
</protein>
<proteinExistence type="predicted"/>
<sequence>MAGAAPLKPRTRAIAAKPSKSAAAATYPASPPTVSPDTNSPALLASSALGEPFVNQFGNALESFHSQSSPLMMSSSGFVLGGQQPLLLSDGAVSPAWSSVSSGSLNGDIVGATPLQQPASSYYSPDACLSSRDSDMLLDCAAAQEWLNVSCSEAVAAVGVSSEIMFPGLAQLPVTTSTVSPALSLVDEVVAAHHASPPNIFGSSSLATTVAAANDAAAFDGWLQQYVNADAIEGVAAAAAAVQAAQTSGDRHPRALSMDSAYRFTGASVASICPDASLLSGLPTDSSLSAHSPPLAAAAGCSGIDLLNDSDVAAIASAAAGALSSDVLASMISSAANFCSPRGNSSSSASELSMLAALPFTAIPMANIAPQKTLAISSAAAEPAVPPPAKKQRRPSPPAQSSLARKAMPARQAAENGRGDLPACSAGSSKGVAPTAVATASASHGRRPQSSGSSSSSSSSESSASPPPAATRNMVPLAPRQAASPSDGAVKRGELAKKEGSVASGERSPSSGTNTPPGLSVLAKIAQKQAPIQVKLEDPQPIQQTTNSLRPIAQACSPNHRMNSASHSAAANDTTAAALDKGDCSVLLAAATAVAATGETVAQKRQERLIKNRAAALLSRKRKRDYMTKLESEVEELRESNMSLAKRLEEMEQRMNVLAAERDELRRVNGSANIVSASSAASSSTTLAAARTSSNGGGSSKNAKAEDSNDGSGEKSSSSQAAEKPDDSMEVDGVDGQGAVSFLETDGVSPKITKQAARITQPRRALLPAAGASKSRQTPEGQQQGASSGSKQRTTGALLMAVLFSFSLFTLPTLYTSSDSQIAAGGSQSAGMLPVRALPPSAAENRLLISDAIDQQQQQQDGCGESAAVAGSPLLERVRRSISELAQQVDGAQAQQPSNNSSAAPSRMRPMTMEESAGLHAWIKHGLLAASVGTTTTTATRDNNRIGQGDGHDVVGQGTLPHEAVKVPSESSLSVVRRPLQQEHVRANRQLDYAMLYCPSMQHVLLGGDVDTGVDGFDSGYRPSEPRVIHDSVAAAVAGSPGTLSDVDDHVPFAEYFDFERMERHDSGGGSSDLLVPTQAGEKSSLSQPRPKMSLYSPVVARSNNGLHDEAADILAPWEEYARTEDQHRAAGGKQKYLRIDVEVVGSKWVTADKFANGLY</sequence>
<name>A0ACC1M9W4_9FUNG</name>
<accession>A0ACC1M9W4</accession>
<comment type="caution">
    <text evidence="1">The sequence shown here is derived from an EMBL/GenBank/DDBJ whole genome shotgun (WGS) entry which is preliminary data.</text>
</comment>
<dbReference type="EMBL" id="JANBVB010000003">
    <property type="protein sequence ID" value="KAJ2900658.1"/>
    <property type="molecule type" value="Genomic_DNA"/>
</dbReference>
<dbReference type="Proteomes" id="UP001139981">
    <property type="component" value="Unassembled WGS sequence"/>
</dbReference>